<evidence type="ECO:0000313" key="2">
    <source>
        <dbReference type="Proteomes" id="UP001210865"/>
    </source>
</evidence>
<organism evidence="1 2">
    <name type="scientific">Sphingomonas abietis</name>
    <dbReference type="NCBI Taxonomy" id="3012344"/>
    <lineage>
        <taxon>Bacteria</taxon>
        <taxon>Pseudomonadati</taxon>
        <taxon>Pseudomonadota</taxon>
        <taxon>Alphaproteobacteria</taxon>
        <taxon>Sphingomonadales</taxon>
        <taxon>Sphingomonadaceae</taxon>
        <taxon>Sphingomonas</taxon>
    </lineage>
</organism>
<name>A0ABY7NQZ6_9SPHN</name>
<gene>
    <name evidence="1" type="ORF">PBT88_07610</name>
</gene>
<reference evidence="1 2" key="1">
    <citation type="submission" date="2022-12" db="EMBL/GenBank/DDBJ databases">
        <title>Sphingomonas abieness sp. nov., an endophytic bacterium isolated from Abies koreana.</title>
        <authorList>
            <person name="Jiang L."/>
            <person name="Lee J."/>
        </authorList>
    </citation>
    <scope>NUCLEOTIDE SEQUENCE [LARGE SCALE GENOMIC DNA]</scope>
    <source>
        <strain evidence="2">PAMB 00755</strain>
    </source>
</reference>
<accession>A0ABY7NQZ6</accession>
<protein>
    <submittedName>
        <fullName evidence="1">Uncharacterized protein</fullName>
    </submittedName>
</protein>
<evidence type="ECO:0000313" key="1">
    <source>
        <dbReference type="EMBL" id="WBO23967.1"/>
    </source>
</evidence>
<dbReference type="EMBL" id="CP115174">
    <property type="protein sequence ID" value="WBO23967.1"/>
    <property type="molecule type" value="Genomic_DNA"/>
</dbReference>
<proteinExistence type="predicted"/>
<sequence>MSIFVCRRVPWGCSFDLLKPPLKPLRSEIAEKFVHSVAFSDFLRSAQEHIREIAPKAIPCQQKDRWRDDMFEHDVSEIALGLEVRDIPLEDGNALLEISQSVSE</sequence>
<dbReference type="Proteomes" id="UP001210865">
    <property type="component" value="Chromosome"/>
</dbReference>
<dbReference type="RefSeq" id="WP_270078596.1">
    <property type="nucleotide sequence ID" value="NZ_CP115174.1"/>
</dbReference>
<keyword evidence="2" id="KW-1185">Reference proteome</keyword>